<dbReference type="EMBL" id="JAGSOG010000103">
    <property type="protein sequence ID" value="MBR7835647.1"/>
    <property type="molecule type" value="Genomic_DNA"/>
</dbReference>
<dbReference type="GO" id="GO:0008270">
    <property type="term" value="F:zinc ion binding"/>
    <property type="evidence" value="ECO:0007669"/>
    <property type="project" value="UniProtKB-KW"/>
</dbReference>
<dbReference type="PROSITE" id="PS51128">
    <property type="entry name" value="ZF_DKSA_2"/>
    <property type="match status" value="1"/>
</dbReference>
<keyword evidence="5" id="KW-0175">Coiled coil</keyword>
<dbReference type="SUPFAM" id="SSF57716">
    <property type="entry name" value="Glucocorticoid receptor-like (DNA-binding domain)"/>
    <property type="match status" value="1"/>
</dbReference>
<sequence>MSTTARTTAAASAAPSSAVKKAPAAKSAARPATKAPAARAPRTPARTSAKPHGGVENLPVRAGEDPWTVEEINEVEQDLRAEVDRLRADVASADRALDDLLRDAGTGAGDDQADTSSKNFEREHEMSIVNHARDMLVQSERALARIANGTYGECESCGEGVGKARLQVFPRATLCKDCKEKQERR</sequence>
<keyword evidence="3" id="KW-0862">Zinc</keyword>
<dbReference type="SUPFAM" id="SSF109635">
    <property type="entry name" value="DnaK suppressor protein DksA, alpha-hairpin domain"/>
    <property type="match status" value="1"/>
</dbReference>
<dbReference type="AlphaFoldDB" id="A0A941IRT3"/>
<evidence type="ECO:0000256" key="1">
    <source>
        <dbReference type="ARBA" id="ARBA00022723"/>
    </source>
</evidence>
<dbReference type="InterPro" id="IPR037187">
    <property type="entry name" value="DnaK_N"/>
</dbReference>
<keyword evidence="1" id="KW-0479">Metal-binding</keyword>
<feature type="zinc finger region" description="dksA C4-type" evidence="4">
    <location>
        <begin position="154"/>
        <end position="178"/>
    </location>
</feature>
<keyword evidence="9" id="KW-1185">Reference proteome</keyword>
<name>A0A941IRT3_9ACTN</name>
<dbReference type="RefSeq" id="WP_212530137.1">
    <property type="nucleotide sequence ID" value="NZ_JAGSOG010000103.1"/>
</dbReference>
<reference evidence="8" key="1">
    <citation type="submission" date="2021-04" db="EMBL/GenBank/DDBJ databases">
        <title>Genome based classification of Actinospica acidithermotolerans sp. nov., an actinobacterium isolated from an Indonesian hot spring.</title>
        <authorList>
            <person name="Kusuma A.B."/>
            <person name="Putra K.E."/>
            <person name="Nafisah S."/>
            <person name="Loh J."/>
            <person name="Nouioui I."/>
            <person name="Goodfellow M."/>
        </authorList>
    </citation>
    <scope>NUCLEOTIDE SEQUENCE</scope>
    <source>
        <strain evidence="8">CSCA 57</strain>
    </source>
</reference>
<evidence type="ECO:0000256" key="4">
    <source>
        <dbReference type="PROSITE-ProRule" id="PRU00510"/>
    </source>
</evidence>
<proteinExistence type="predicted"/>
<feature type="domain" description="Zinc finger DksA/TraR C4-type" evidence="7">
    <location>
        <begin position="149"/>
        <end position="184"/>
    </location>
</feature>
<evidence type="ECO:0000256" key="2">
    <source>
        <dbReference type="ARBA" id="ARBA00022771"/>
    </source>
</evidence>
<evidence type="ECO:0000256" key="3">
    <source>
        <dbReference type="ARBA" id="ARBA00022833"/>
    </source>
</evidence>
<dbReference type="PANTHER" id="PTHR33823:SF2">
    <property type="entry name" value="RNA POLYMERASE-BINDING TRANSCRIPTION FACTOR DKSA"/>
    <property type="match status" value="1"/>
</dbReference>
<dbReference type="Gene3D" id="1.20.120.910">
    <property type="entry name" value="DksA, coiled-coil domain"/>
    <property type="match status" value="1"/>
</dbReference>
<evidence type="ECO:0000256" key="5">
    <source>
        <dbReference type="SAM" id="Coils"/>
    </source>
</evidence>
<accession>A0A941IRT3</accession>
<feature type="compositionally biased region" description="Low complexity" evidence="6">
    <location>
        <begin position="1"/>
        <end position="51"/>
    </location>
</feature>
<feature type="region of interest" description="Disordered" evidence="6">
    <location>
        <begin position="1"/>
        <end position="69"/>
    </location>
</feature>
<gene>
    <name evidence="8" type="ORF">KDL01_20395</name>
</gene>
<feature type="coiled-coil region" evidence="5">
    <location>
        <begin position="69"/>
        <end position="103"/>
    </location>
</feature>
<comment type="caution">
    <text evidence="8">The sequence shown here is derived from an EMBL/GenBank/DDBJ whole genome shotgun (WGS) entry which is preliminary data.</text>
</comment>
<evidence type="ECO:0000313" key="9">
    <source>
        <dbReference type="Proteomes" id="UP000675781"/>
    </source>
</evidence>
<evidence type="ECO:0000313" key="8">
    <source>
        <dbReference type="EMBL" id="MBR7835647.1"/>
    </source>
</evidence>
<dbReference type="PANTHER" id="PTHR33823">
    <property type="entry name" value="RNA POLYMERASE-BINDING TRANSCRIPTION FACTOR DKSA-RELATED"/>
    <property type="match status" value="1"/>
</dbReference>
<dbReference type="Pfam" id="PF01258">
    <property type="entry name" value="zf-dskA_traR"/>
    <property type="match status" value="1"/>
</dbReference>
<evidence type="ECO:0000259" key="7">
    <source>
        <dbReference type="Pfam" id="PF01258"/>
    </source>
</evidence>
<protein>
    <submittedName>
        <fullName evidence="8">TraR/DksA family transcriptional regulator</fullName>
    </submittedName>
</protein>
<evidence type="ECO:0000256" key="6">
    <source>
        <dbReference type="SAM" id="MobiDB-lite"/>
    </source>
</evidence>
<dbReference type="Proteomes" id="UP000675781">
    <property type="component" value="Unassembled WGS sequence"/>
</dbReference>
<dbReference type="InterPro" id="IPR000962">
    <property type="entry name" value="Znf_DskA_TraR"/>
</dbReference>
<keyword evidence="2" id="KW-0863">Zinc-finger</keyword>
<organism evidence="8 9">
    <name type="scientific">Actinospica durhamensis</name>
    <dbReference type="NCBI Taxonomy" id="1508375"/>
    <lineage>
        <taxon>Bacteria</taxon>
        <taxon>Bacillati</taxon>
        <taxon>Actinomycetota</taxon>
        <taxon>Actinomycetes</taxon>
        <taxon>Catenulisporales</taxon>
        <taxon>Actinospicaceae</taxon>
        <taxon>Actinospica</taxon>
    </lineage>
</organism>